<organism evidence="1 2">
    <name type="scientific">Parathielavia appendiculata</name>
    <dbReference type="NCBI Taxonomy" id="2587402"/>
    <lineage>
        <taxon>Eukaryota</taxon>
        <taxon>Fungi</taxon>
        <taxon>Dikarya</taxon>
        <taxon>Ascomycota</taxon>
        <taxon>Pezizomycotina</taxon>
        <taxon>Sordariomycetes</taxon>
        <taxon>Sordariomycetidae</taxon>
        <taxon>Sordariales</taxon>
        <taxon>Chaetomiaceae</taxon>
        <taxon>Parathielavia</taxon>
    </lineage>
</organism>
<dbReference type="EMBL" id="MU853224">
    <property type="protein sequence ID" value="KAK4126777.1"/>
    <property type="molecule type" value="Genomic_DNA"/>
</dbReference>
<reference evidence="1" key="1">
    <citation type="journal article" date="2023" name="Mol. Phylogenet. Evol.">
        <title>Genome-scale phylogeny and comparative genomics of the fungal order Sordariales.</title>
        <authorList>
            <person name="Hensen N."/>
            <person name="Bonometti L."/>
            <person name="Westerberg I."/>
            <person name="Brannstrom I.O."/>
            <person name="Guillou S."/>
            <person name="Cros-Aarteil S."/>
            <person name="Calhoun S."/>
            <person name="Haridas S."/>
            <person name="Kuo A."/>
            <person name="Mondo S."/>
            <person name="Pangilinan J."/>
            <person name="Riley R."/>
            <person name="LaButti K."/>
            <person name="Andreopoulos B."/>
            <person name="Lipzen A."/>
            <person name="Chen C."/>
            <person name="Yan M."/>
            <person name="Daum C."/>
            <person name="Ng V."/>
            <person name="Clum A."/>
            <person name="Steindorff A."/>
            <person name="Ohm R.A."/>
            <person name="Martin F."/>
            <person name="Silar P."/>
            <person name="Natvig D.O."/>
            <person name="Lalanne C."/>
            <person name="Gautier V."/>
            <person name="Ament-Velasquez S.L."/>
            <person name="Kruys A."/>
            <person name="Hutchinson M.I."/>
            <person name="Powell A.J."/>
            <person name="Barry K."/>
            <person name="Miller A.N."/>
            <person name="Grigoriev I.V."/>
            <person name="Debuchy R."/>
            <person name="Gladieux P."/>
            <person name="Hiltunen Thoren M."/>
            <person name="Johannesson H."/>
        </authorList>
    </citation>
    <scope>NUCLEOTIDE SEQUENCE</scope>
    <source>
        <strain evidence="1">CBS 731.68</strain>
    </source>
</reference>
<sequence>MAFVDSSKGYRRLIGSLLLRTFFANSAFWLSHGASGYELEHVFPLSRAAPKFTLLRLFMAGCCGPLDAGLRLEQLAEQFGPGEAVAAVLEHTPNLKEFDLDLCAWMDLTKKDFTEDDMRQAKLVLGRSVS</sequence>
<comment type="caution">
    <text evidence="1">The sequence shown here is derived from an EMBL/GenBank/DDBJ whole genome shotgun (WGS) entry which is preliminary data.</text>
</comment>
<dbReference type="RefSeq" id="XP_062650548.1">
    <property type="nucleotide sequence ID" value="XM_062795995.1"/>
</dbReference>
<dbReference type="Proteomes" id="UP001302602">
    <property type="component" value="Unassembled WGS sequence"/>
</dbReference>
<dbReference type="AlphaFoldDB" id="A0AAN6U5I8"/>
<dbReference type="GeneID" id="87832763"/>
<proteinExistence type="predicted"/>
<keyword evidence="2" id="KW-1185">Reference proteome</keyword>
<evidence type="ECO:0000313" key="2">
    <source>
        <dbReference type="Proteomes" id="UP001302602"/>
    </source>
</evidence>
<evidence type="ECO:0000313" key="1">
    <source>
        <dbReference type="EMBL" id="KAK4126777.1"/>
    </source>
</evidence>
<name>A0AAN6U5I8_9PEZI</name>
<protein>
    <submittedName>
        <fullName evidence="1">Uncharacterized protein</fullName>
    </submittedName>
</protein>
<gene>
    <name evidence="1" type="ORF">N657DRAFT_677511</name>
</gene>
<reference evidence="1" key="2">
    <citation type="submission" date="2023-05" db="EMBL/GenBank/DDBJ databases">
        <authorList>
            <consortium name="Lawrence Berkeley National Laboratory"/>
            <person name="Steindorff A."/>
            <person name="Hensen N."/>
            <person name="Bonometti L."/>
            <person name="Westerberg I."/>
            <person name="Brannstrom I.O."/>
            <person name="Guillou S."/>
            <person name="Cros-Aarteil S."/>
            <person name="Calhoun S."/>
            <person name="Haridas S."/>
            <person name="Kuo A."/>
            <person name="Mondo S."/>
            <person name="Pangilinan J."/>
            <person name="Riley R."/>
            <person name="Labutti K."/>
            <person name="Andreopoulos B."/>
            <person name="Lipzen A."/>
            <person name="Chen C."/>
            <person name="Yanf M."/>
            <person name="Daum C."/>
            <person name="Ng V."/>
            <person name="Clum A."/>
            <person name="Ohm R."/>
            <person name="Martin F."/>
            <person name="Silar P."/>
            <person name="Natvig D."/>
            <person name="Lalanne C."/>
            <person name="Gautier V."/>
            <person name="Ament-Velasquez S.L."/>
            <person name="Kruys A."/>
            <person name="Hutchinson M.I."/>
            <person name="Powell A.J."/>
            <person name="Barry K."/>
            <person name="Miller A.N."/>
            <person name="Grigoriev I.V."/>
            <person name="Debuchy R."/>
            <person name="Gladieux P."/>
            <person name="Thoren M.H."/>
            <person name="Johannesson H."/>
        </authorList>
    </citation>
    <scope>NUCLEOTIDE SEQUENCE</scope>
    <source>
        <strain evidence="1">CBS 731.68</strain>
    </source>
</reference>
<accession>A0AAN6U5I8</accession>